<keyword evidence="2" id="KW-1185">Reference proteome</keyword>
<organism evidence="1 2">
    <name type="scientific">Cytobacillus spartinae</name>
    <dbReference type="NCBI Taxonomy" id="3299023"/>
    <lineage>
        <taxon>Bacteria</taxon>
        <taxon>Bacillati</taxon>
        <taxon>Bacillota</taxon>
        <taxon>Bacilli</taxon>
        <taxon>Bacillales</taxon>
        <taxon>Bacillaceae</taxon>
        <taxon>Cytobacillus</taxon>
    </lineage>
</organism>
<comment type="caution">
    <text evidence="1">The sequence shown here is derived from an EMBL/GenBank/DDBJ whole genome shotgun (WGS) entry which is preliminary data.</text>
</comment>
<proteinExistence type="predicted"/>
<dbReference type="RefSeq" id="WP_389360816.1">
    <property type="nucleotide sequence ID" value="NZ_JBIACK010000004.1"/>
</dbReference>
<name>A0ABW6KCR3_9BACI</name>
<evidence type="ECO:0000313" key="1">
    <source>
        <dbReference type="EMBL" id="MFE8701045.1"/>
    </source>
</evidence>
<accession>A0ABW6KCR3</accession>
<dbReference type="Proteomes" id="UP001601059">
    <property type="component" value="Unassembled WGS sequence"/>
</dbReference>
<evidence type="ECO:0000313" key="2">
    <source>
        <dbReference type="Proteomes" id="UP001601059"/>
    </source>
</evidence>
<reference evidence="1 2" key="1">
    <citation type="submission" date="2024-08" db="EMBL/GenBank/DDBJ databases">
        <title>Two novel Cytobacillus novel species.</title>
        <authorList>
            <person name="Liu G."/>
        </authorList>
    </citation>
    <scope>NUCLEOTIDE SEQUENCE [LARGE SCALE GENOMIC DNA]</scope>
    <source>
        <strain evidence="1 2">FJAT-54145</strain>
    </source>
</reference>
<dbReference type="EMBL" id="JBIACK010000004">
    <property type="protein sequence ID" value="MFE8701045.1"/>
    <property type="molecule type" value="Genomic_DNA"/>
</dbReference>
<protein>
    <submittedName>
        <fullName evidence="1">Uncharacterized protein</fullName>
    </submittedName>
</protein>
<gene>
    <name evidence="1" type="ORF">ACFYKX_10540</name>
</gene>
<sequence>MGVASKVRFIGTDDVDAFLEPMNRETEYEIVKDNQHLYVLAPVGTKPEVLKNELRVVSKSDVEPWQE</sequence>